<reference evidence="3 4" key="1">
    <citation type="submission" date="2014-06" db="EMBL/GenBank/DDBJ databases">
        <title>Evolutionary Origins and Diversification of the Mycorrhizal Mutualists.</title>
        <authorList>
            <consortium name="DOE Joint Genome Institute"/>
            <consortium name="Mycorrhizal Genomics Consortium"/>
            <person name="Kohler A."/>
            <person name="Kuo A."/>
            <person name="Nagy L.G."/>
            <person name="Floudas D."/>
            <person name="Copeland A."/>
            <person name="Barry K.W."/>
            <person name="Cichocki N."/>
            <person name="Veneault-Fourrey C."/>
            <person name="LaButti K."/>
            <person name="Lindquist E.A."/>
            <person name="Lipzen A."/>
            <person name="Lundell T."/>
            <person name="Morin E."/>
            <person name="Murat C."/>
            <person name="Riley R."/>
            <person name="Ohm R."/>
            <person name="Sun H."/>
            <person name="Tunlid A."/>
            <person name="Henrissat B."/>
            <person name="Grigoriev I.V."/>
            <person name="Hibbett D.S."/>
            <person name="Martin F."/>
        </authorList>
    </citation>
    <scope>NUCLEOTIDE SEQUENCE [LARGE SCALE GENOMIC DNA]</scope>
    <source>
        <strain evidence="3 4">SS14</strain>
    </source>
</reference>
<organism evidence="3 4">
    <name type="scientific">Sphaerobolus stellatus (strain SS14)</name>
    <dbReference type="NCBI Taxonomy" id="990650"/>
    <lineage>
        <taxon>Eukaryota</taxon>
        <taxon>Fungi</taxon>
        <taxon>Dikarya</taxon>
        <taxon>Basidiomycota</taxon>
        <taxon>Agaricomycotina</taxon>
        <taxon>Agaricomycetes</taxon>
        <taxon>Phallomycetidae</taxon>
        <taxon>Geastrales</taxon>
        <taxon>Sphaerobolaceae</taxon>
        <taxon>Sphaerobolus</taxon>
    </lineage>
</organism>
<keyword evidence="1" id="KW-0812">Transmembrane</keyword>
<gene>
    <name evidence="3" type="ORF">M422DRAFT_28542</name>
</gene>
<dbReference type="Proteomes" id="UP000054279">
    <property type="component" value="Unassembled WGS sequence"/>
</dbReference>
<feature type="transmembrane region" description="Helical" evidence="1">
    <location>
        <begin position="268"/>
        <end position="296"/>
    </location>
</feature>
<sequence length="366" mass="41317">MQWLNAPRGPFGPDNALLGLNTLLHLQLYQYYTFIAFTLLICNFLFTFEKERVYVWKQAKRLPFYMFLVLRYFPIIALIAGFNLRHFIRMPEGLGHGYDILFSSLDCRLVFFRLSLGPVITVISGVILMLRVIAIYEKDRRVKWFLLVIYLSQILTTIWALFDDSPEHGVGLILLRETCPTVDEVTDNNPRGILPSFATTIAFDFVIFILTLRKGLQARARGSRSTLLQVIVQGGNIYFITLLLVNLLNAILAVLAMKDFSRASSYKFPWIGAFVGNMNIQLAAAITSIIVSNLFIDLREAAYRSQQVYSGSTGTAHSVGQWVCAPRINHTSFTAVSGTDGGVPESRDLTKNTHSTKLHISPNMLY</sequence>
<accession>A0A0C9W4W3</accession>
<name>A0A0C9W4W3_SPHS4</name>
<evidence type="ECO:0000313" key="4">
    <source>
        <dbReference type="Proteomes" id="UP000054279"/>
    </source>
</evidence>
<dbReference type="AlphaFoldDB" id="A0A0C9W4W3"/>
<feature type="transmembrane region" description="Helical" evidence="1">
    <location>
        <begin position="142"/>
        <end position="162"/>
    </location>
</feature>
<feature type="transmembrane region" description="Helical" evidence="1">
    <location>
        <begin position="237"/>
        <end position="256"/>
    </location>
</feature>
<evidence type="ECO:0000259" key="2">
    <source>
        <dbReference type="Pfam" id="PF20151"/>
    </source>
</evidence>
<feature type="domain" description="DUF6533" evidence="2">
    <location>
        <begin position="31"/>
        <end position="76"/>
    </location>
</feature>
<feature type="transmembrane region" description="Helical" evidence="1">
    <location>
        <begin position="108"/>
        <end position="130"/>
    </location>
</feature>
<keyword evidence="4" id="KW-1185">Reference proteome</keyword>
<evidence type="ECO:0000313" key="3">
    <source>
        <dbReference type="EMBL" id="KIJ48015.1"/>
    </source>
</evidence>
<keyword evidence="1" id="KW-1133">Transmembrane helix</keyword>
<proteinExistence type="predicted"/>
<dbReference type="Pfam" id="PF20151">
    <property type="entry name" value="DUF6533"/>
    <property type="match status" value="1"/>
</dbReference>
<dbReference type="OrthoDB" id="2692685at2759"/>
<dbReference type="InterPro" id="IPR045340">
    <property type="entry name" value="DUF6533"/>
</dbReference>
<feature type="transmembrane region" description="Helical" evidence="1">
    <location>
        <begin position="193"/>
        <end position="216"/>
    </location>
</feature>
<dbReference type="EMBL" id="KN837099">
    <property type="protein sequence ID" value="KIJ48015.1"/>
    <property type="molecule type" value="Genomic_DNA"/>
</dbReference>
<keyword evidence="1" id="KW-0472">Membrane</keyword>
<feature type="transmembrane region" description="Helical" evidence="1">
    <location>
        <begin position="69"/>
        <end position="88"/>
    </location>
</feature>
<protein>
    <recommendedName>
        <fullName evidence="2">DUF6533 domain-containing protein</fullName>
    </recommendedName>
</protein>
<dbReference type="HOGENOM" id="CLU_035509_2_1_1"/>
<evidence type="ECO:0000256" key="1">
    <source>
        <dbReference type="SAM" id="Phobius"/>
    </source>
</evidence>
<feature type="transmembrane region" description="Helical" evidence="1">
    <location>
        <begin position="29"/>
        <end position="48"/>
    </location>
</feature>